<organism evidence="2 3">
    <name type="scientific">Angiostrongylus cantonensis</name>
    <name type="common">Rat lungworm</name>
    <dbReference type="NCBI Taxonomy" id="6313"/>
    <lineage>
        <taxon>Eukaryota</taxon>
        <taxon>Metazoa</taxon>
        <taxon>Ecdysozoa</taxon>
        <taxon>Nematoda</taxon>
        <taxon>Chromadorea</taxon>
        <taxon>Rhabditida</taxon>
        <taxon>Rhabditina</taxon>
        <taxon>Rhabditomorpha</taxon>
        <taxon>Strongyloidea</taxon>
        <taxon>Metastrongylidae</taxon>
        <taxon>Angiostrongylus</taxon>
    </lineage>
</organism>
<evidence type="ECO:0000256" key="1">
    <source>
        <dbReference type="SAM" id="Phobius"/>
    </source>
</evidence>
<dbReference type="PANTHER" id="PTHR23028:SF53">
    <property type="entry name" value="ACYL_TRANSF_3 DOMAIN-CONTAINING PROTEIN"/>
    <property type="match status" value="1"/>
</dbReference>
<accession>A0A0K0DPW4</accession>
<evidence type="ECO:0000313" key="2">
    <source>
        <dbReference type="Proteomes" id="UP000035642"/>
    </source>
</evidence>
<dbReference type="Proteomes" id="UP000035642">
    <property type="component" value="Unassembled WGS sequence"/>
</dbReference>
<sequence length="102" mass="11852">LSGFLMSMMLEREKHVGFREIGHFYYRRVRRILPSYLLVILLSLVASRCFLLRYLQIDNLKSAVNAVIFITNIKAADSVGKYLKMVSSTKTTKKRWYESVSA</sequence>
<evidence type="ECO:0000313" key="3">
    <source>
        <dbReference type="WBParaSite" id="ACAC_0001380301-mRNA-1"/>
    </source>
</evidence>
<dbReference type="WBParaSite" id="ACAC_0001380301-mRNA-1">
    <property type="protein sequence ID" value="ACAC_0001380301-mRNA-1"/>
    <property type="gene ID" value="ACAC_0001380301"/>
</dbReference>
<proteinExistence type="predicted"/>
<keyword evidence="1" id="KW-1133">Transmembrane helix</keyword>
<keyword evidence="1" id="KW-0472">Membrane</keyword>
<keyword evidence="1" id="KW-0812">Transmembrane</keyword>
<dbReference type="PANTHER" id="PTHR23028">
    <property type="entry name" value="ACETYLTRANSFERASE"/>
    <property type="match status" value="1"/>
</dbReference>
<reference evidence="2" key="1">
    <citation type="submission" date="2012-09" db="EMBL/GenBank/DDBJ databases">
        <authorList>
            <person name="Martin A.A."/>
        </authorList>
    </citation>
    <scope>NUCLEOTIDE SEQUENCE</scope>
</reference>
<dbReference type="GO" id="GO:0000271">
    <property type="term" value="P:polysaccharide biosynthetic process"/>
    <property type="evidence" value="ECO:0007669"/>
    <property type="project" value="TreeGrafter"/>
</dbReference>
<dbReference type="GO" id="GO:0016020">
    <property type="term" value="C:membrane"/>
    <property type="evidence" value="ECO:0007669"/>
    <property type="project" value="TreeGrafter"/>
</dbReference>
<dbReference type="AlphaFoldDB" id="A0A0K0DPW4"/>
<reference evidence="3" key="2">
    <citation type="submission" date="2017-02" db="UniProtKB">
        <authorList>
            <consortium name="WormBaseParasite"/>
        </authorList>
    </citation>
    <scope>IDENTIFICATION</scope>
</reference>
<dbReference type="InterPro" id="IPR050879">
    <property type="entry name" value="Acyltransferase_3"/>
</dbReference>
<name>A0A0K0DPW4_ANGCA</name>
<feature type="transmembrane region" description="Helical" evidence="1">
    <location>
        <begin position="36"/>
        <end position="55"/>
    </location>
</feature>
<keyword evidence="2" id="KW-1185">Reference proteome</keyword>
<protein>
    <submittedName>
        <fullName evidence="3">EXS domain-containing protein</fullName>
    </submittedName>
</protein>